<evidence type="ECO:0000313" key="1">
    <source>
        <dbReference type="EMBL" id="HAE7123152.1"/>
    </source>
</evidence>
<organism evidence="1">
    <name type="scientific">Salmonella enterica subsp. diarizonae serovar 48:i:z</name>
    <dbReference type="NCBI Taxonomy" id="1192842"/>
    <lineage>
        <taxon>Bacteria</taxon>
        <taxon>Pseudomonadati</taxon>
        <taxon>Pseudomonadota</taxon>
        <taxon>Gammaproteobacteria</taxon>
        <taxon>Enterobacterales</taxon>
        <taxon>Enterobacteriaceae</taxon>
        <taxon>Salmonella</taxon>
    </lineage>
</organism>
<name>A0A735RFY1_SALDZ</name>
<dbReference type="EMBL" id="DAASUW010000018">
    <property type="protein sequence ID" value="HAE7123152.1"/>
    <property type="molecule type" value="Genomic_DNA"/>
</dbReference>
<protein>
    <submittedName>
        <fullName evidence="1">Uncharacterized protein</fullName>
    </submittedName>
</protein>
<proteinExistence type="predicted"/>
<reference evidence="1" key="1">
    <citation type="journal article" date="2018" name="Genome Biol.">
        <title>SKESA: strategic k-mer extension for scrupulous assemblies.</title>
        <authorList>
            <person name="Souvorov A."/>
            <person name="Agarwala R."/>
            <person name="Lipman D.J."/>
        </authorList>
    </citation>
    <scope>NUCLEOTIDE SEQUENCE</scope>
    <source>
        <strain evidence="1">128-87</strain>
    </source>
</reference>
<dbReference type="AlphaFoldDB" id="A0A735RFY1"/>
<sequence length="47" mass="5152">MLLADSSSQHKKIPPTKNVMQITIKQGSENVCNTFENPPNPSGKGFH</sequence>
<gene>
    <name evidence="1" type="ORF">GND69_002947</name>
</gene>
<reference evidence="1" key="2">
    <citation type="submission" date="2018-07" db="EMBL/GenBank/DDBJ databases">
        <authorList>
            <consortium name="NCBI Pathogen Detection Project"/>
        </authorList>
    </citation>
    <scope>NUCLEOTIDE SEQUENCE</scope>
    <source>
        <strain evidence="1">128-87</strain>
    </source>
</reference>
<comment type="caution">
    <text evidence="1">The sequence shown here is derived from an EMBL/GenBank/DDBJ whole genome shotgun (WGS) entry which is preliminary data.</text>
</comment>
<accession>A0A735RFY1</accession>